<accession>A0AAW1TBC8</accession>
<organism evidence="2 3">
    <name type="scientific">Apatococcus fuscideae</name>
    <dbReference type="NCBI Taxonomy" id="2026836"/>
    <lineage>
        <taxon>Eukaryota</taxon>
        <taxon>Viridiplantae</taxon>
        <taxon>Chlorophyta</taxon>
        <taxon>core chlorophytes</taxon>
        <taxon>Trebouxiophyceae</taxon>
        <taxon>Chlorellales</taxon>
        <taxon>Chlorellaceae</taxon>
        <taxon>Apatococcus</taxon>
    </lineage>
</organism>
<sequence>MLRELRDRLDQAGRDMAVMREAEDAQLATVRKLKADLARRDTQLKDSLHSVNQNLHEVAADLLSDASQAKQSCHMSWRLQQDMCHDLLTKLLQELHQLSERSQRKMTSTSSAAFPRSQNVTRVSSREDPRFSQGSWETNTLHRPLHLADGDCSLNSIDQLQAELWQAECGLHDI</sequence>
<dbReference type="EMBL" id="JALJOV010000164">
    <property type="protein sequence ID" value="KAK9866407.1"/>
    <property type="molecule type" value="Genomic_DNA"/>
</dbReference>
<dbReference type="Proteomes" id="UP001485043">
    <property type="component" value="Unassembled WGS sequence"/>
</dbReference>
<comment type="caution">
    <text evidence="2">The sequence shown here is derived from an EMBL/GenBank/DDBJ whole genome shotgun (WGS) entry which is preliminary data.</text>
</comment>
<evidence type="ECO:0000313" key="3">
    <source>
        <dbReference type="Proteomes" id="UP001485043"/>
    </source>
</evidence>
<gene>
    <name evidence="2" type="ORF">WJX84_006928</name>
</gene>
<reference evidence="2 3" key="1">
    <citation type="journal article" date="2024" name="Nat. Commun.">
        <title>Phylogenomics reveals the evolutionary origins of lichenization in chlorophyte algae.</title>
        <authorList>
            <person name="Puginier C."/>
            <person name="Libourel C."/>
            <person name="Otte J."/>
            <person name="Skaloud P."/>
            <person name="Haon M."/>
            <person name="Grisel S."/>
            <person name="Petersen M."/>
            <person name="Berrin J.G."/>
            <person name="Delaux P.M."/>
            <person name="Dal Grande F."/>
            <person name="Keller J."/>
        </authorList>
    </citation>
    <scope>NUCLEOTIDE SEQUENCE [LARGE SCALE GENOMIC DNA]</scope>
    <source>
        <strain evidence="2 3">SAG 2523</strain>
    </source>
</reference>
<protein>
    <submittedName>
        <fullName evidence="2">Uncharacterized protein</fullName>
    </submittedName>
</protein>
<feature type="region of interest" description="Disordered" evidence="1">
    <location>
        <begin position="102"/>
        <end position="136"/>
    </location>
</feature>
<keyword evidence="3" id="KW-1185">Reference proteome</keyword>
<feature type="compositionally biased region" description="Polar residues" evidence="1">
    <location>
        <begin position="105"/>
        <end position="123"/>
    </location>
</feature>
<evidence type="ECO:0000313" key="2">
    <source>
        <dbReference type="EMBL" id="KAK9866407.1"/>
    </source>
</evidence>
<dbReference type="AlphaFoldDB" id="A0AAW1TBC8"/>
<name>A0AAW1TBC8_9CHLO</name>
<evidence type="ECO:0000256" key="1">
    <source>
        <dbReference type="SAM" id="MobiDB-lite"/>
    </source>
</evidence>
<proteinExistence type="predicted"/>